<proteinExistence type="predicted"/>
<dbReference type="PANTHER" id="PTHR16001:SF4">
    <property type="entry name" value="ECTO-NOX DISULFIDE-THIOL EXCHANGER 1-LIKE PROTEIN"/>
    <property type="match status" value="1"/>
</dbReference>
<gene>
    <name evidence="1" type="ORF">LARSCL_LOCUS4521</name>
</gene>
<dbReference type="EMBL" id="CAXIEN010000037">
    <property type="protein sequence ID" value="CAL1269023.1"/>
    <property type="molecule type" value="Genomic_DNA"/>
</dbReference>
<dbReference type="GO" id="GO:0009897">
    <property type="term" value="C:external side of plasma membrane"/>
    <property type="evidence" value="ECO:0007669"/>
    <property type="project" value="InterPro"/>
</dbReference>
<dbReference type="InterPro" id="IPR038876">
    <property type="entry name" value="ENOX"/>
</dbReference>
<dbReference type="Proteomes" id="UP001497382">
    <property type="component" value="Unassembled WGS sequence"/>
</dbReference>
<dbReference type="PANTHER" id="PTHR16001">
    <property type="entry name" value="ECTO-NOX DISULFIDE-THIOL EXCHANGER"/>
    <property type="match status" value="1"/>
</dbReference>
<dbReference type="GO" id="GO:0007624">
    <property type="term" value="P:ultradian rhythm"/>
    <property type="evidence" value="ECO:0007669"/>
    <property type="project" value="InterPro"/>
</dbReference>
<organism evidence="1 2">
    <name type="scientific">Larinioides sclopetarius</name>
    <dbReference type="NCBI Taxonomy" id="280406"/>
    <lineage>
        <taxon>Eukaryota</taxon>
        <taxon>Metazoa</taxon>
        <taxon>Ecdysozoa</taxon>
        <taxon>Arthropoda</taxon>
        <taxon>Chelicerata</taxon>
        <taxon>Arachnida</taxon>
        <taxon>Araneae</taxon>
        <taxon>Araneomorphae</taxon>
        <taxon>Entelegynae</taxon>
        <taxon>Araneoidea</taxon>
        <taxon>Araneidae</taxon>
        <taxon>Larinioides</taxon>
    </lineage>
</organism>
<reference evidence="1 2" key="1">
    <citation type="submission" date="2024-04" db="EMBL/GenBank/DDBJ databases">
        <authorList>
            <person name="Rising A."/>
            <person name="Reimegard J."/>
            <person name="Sonavane S."/>
            <person name="Akerstrom W."/>
            <person name="Nylinder S."/>
            <person name="Hedman E."/>
            <person name="Kallberg Y."/>
        </authorList>
    </citation>
    <scope>NUCLEOTIDE SEQUENCE [LARGE SCALE GENOMIC DNA]</scope>
</reference>
<evidence type="ECO:0000313" key="1">
    <source>
        <dbReference type="EMBL" id="CAL1269023.1"/>
    </source>
</evidence>
<dbReference type="GO" id="GO:0016491">
    <property type="term" value="F:oxidoreductase activity"/>
    <property type="evidence" value="ECO:0007669"/>
    <property type="project" value="InterPro"/>
</dbReference>
<sequence>MEKRSDQWSAFLENKDEQIRSNHGEVNKSIPRYSEQEAEALAERLSNKETFKEAQQVLITWLQEGQCNEKNAMHFISLIQLCWNHYEKFKTEEKEYLEEAQKAEKNLVNQNWCIQHQLSEIEEIFKVIDTENIWSNFTEDQIKEIHMMRNDILDFKRVILKSSIVVEEGSSGMKNVNNEDVPIENISHNLQSHAGSLTYGLNTVNQRSGYLETKCKECVNEFLKLNSELKESRKRRKNNSISVEDEKTKNSDVASQCNLDQIHQNEMHIISLISIFLYRNPDGVNINSVYSYLSKYIPVTCVAEIENLMRRFPKIFEESTPVDATQETKWTCISISPDSLSQYLNK</sequence>
<accession>A0AAV1ZBZ5</accession>
<evidence type="ECO:0000313" key="2">
    <source>
        <dbReference type="Proteomes" id="UP001497382"/>
    </source>
</evidence>
<dbReference type="AlphaFoldDB" id="A0AAV1ZBZ5"/>
<protein>
    <submittedName>
        <fullName evidence="1">Uncharacterized protein</fullName>
    </submittedName>
</protein>
<name>A0AAV1ZBZ5_9ARAC</name>
<comment type="caution">
    <text evidence="1">The sequence shown here is derived from an EMBL/GenBank/DDBJ whole genome shotgun (WGS) entry which is preliminary data.</text>
</comment>
<keyword evidence="2" id="KW-1185">Reference proteome</keyword>